<proteinExistence type="predicted"/>
<dbReference type="RefSeq" id="WP_184338279.1">
    <property type="nucleotide sequence ID" value="NZ_JACHIG010000001.1"/>
</dbReference>
<dbReference type="Proteomes" id="UP000590740">
    <property type="component" value="Unassembled WGS sequence"/>
</dbReference>
<keyword evidence="2" id="KW-1185">Reference proteome</keyword>
<name>A0A7W7Y8T0_9BACT</name>
<gene>
    <name evidence="1" type="ORF">HNQ65_000904</name>
</gene>
<organism evidence="1 2">
    <name type="scientific">Prosthecobacter vanneervenii</name>
    <dbReference type="NCBI Taxonomy" id="48466"/>
    <lineage>
        <taxon>Bacteria</taxon>
        <taxon>Pseudomonadati</taxon>
        <taxon>Verrucomicrobiota</taxon>
        <taxon>Verrucomicrobiia</taxon>
        <taxon>Verrucomicrobiales</taxon>
        <taxon>Verrucomicrobiaceae</taxon>
        <taxon>Prosthecobacter</taxon>
    </lineage>
</organism>
<dbReference type="EMBL" id="JACHIG010000001">
    <property type="protein sequence ID" value="MBB5031350.1"/>
    <property type="molecule type" value="Genomic_DNA"/>
</dbReference>
<comment type="caution">
    <text evidence="1">The sequence shown here is derived from an EMBL/GenBank/DDBJ whole genome shotgun (WGS) entry which is preliminary data.</text>
</comment>
<dbReference type="AlphaFoldDB" id="A0A7W7Y8T0"/>
<reference evidence="1 2" key="1">
    <citation type="submission" date="2020-08" db="EMBL/GenBank/DDBJ databases">
        <title>Genomic Encyclopedia of Type Strains, Phase IV (KMG-IV): sequencing the most valuable type-strain genomes for metagenomic binning, comparative biology and taxonomic classification.</title>
        <authorList>
            <person name="Goeker M."/>
        </authorList>
    </citation>
    <scope>NUCLEOTIDE SEQUENCE [LARGE SCALE GENOMIC DNA]</scope>
    <source>
        <strain evidence="1 2">DSM 12252</strain>
    </source>
</reference>
<sequence>MSVRYLLKIETDNVPSLEGAIGMLSMAPHDQPWTFWIDGGQLCAGESGIGHLLMKIEGKRDRMAVVVDDLDHAISLWVLYEYDQQCNLEFSPEDLNRLAASKAVLCVSCWQAA</sequence>
<accession>A0A7W7Y8T0</accession>
<protein>
    <submittedName>
        <fullName evidence="1">Uncharacterized protein</fullName>
    </submittedName>
</protein>
<evidence type="ECO:0000313" key="1">
    <source>
        <dbReference type="EMBL" id="MBB5031350.1"/>
    </source>
</evidence>
<evidence type="ECO:0000313" key="2">
    <source>
        <dbReference type="Proteomes" id="UP000590740"/>
    </source>
</evidence>